<evidence type="ECO:0000256" key="8">
    <source>
        <dbReference type="ARBA" id="ARBA00023136"/>
    </source>
</evidence>
<feature type="compositionally biased region" description="Basic and acidic residues" evidence="11">
    <location>
        <begin position="767"/>
        <end position="778"/>
    </location>
</feature>
<comment type="subcellular location">
    <subcellularLocation>
        <location evidence="2">Cytoplasm</location>
    </subcellularLocation>
    <subcellularLocation>
        <location evidence="1">Membrane</location>
        <topology evidence="1">Single-pass membrane protein</topology>
    </subcellularLocation>
</comment>
<dbReference type="SMART" id="SM00297">
    <property type="entry name" value="BROMO"/>
    <property type="match status" value="1"/>
</dbReference>
<dbReference type="InterPro" id="IPR008677">
    <property type="entry name" value="MRVI1"/>
</dbReference>
<keyword evidence="3" id="KW-0963">Cytoplasm</keyword>
<evidence type="ECO:0000313" key="14">
    <source>
        <dbReference type="Proteomes" id="UP000324800"/>
    </source>
</evidence>
<dbReference type="Gene3D" id="1.20.920.10">
    <property type="entry name" value="Bromodomain-like"/>
    <property type="match status" value="1"/>
</dbReference>
<evidence type="ECO:0000256" key="5">
    <source>
        <dbReference type="ARBA" id="ARBA00022989"/>
    </source>
</evidence>
<feature type="compositionally biased region" description="Polar residues" evidence="11">
    <location>
        <begin position="728"/>
        <end position="739"/>
    </location>
</feature>
<dbReference type="EMBL" id="SNRW01000081">
    <property type="protein sequence ID" value="KAA6403609.1"/>
    <property type="molecule type" value="Genomic_DNA"/>
</dbReference>
<evidence type="ECO:0000256" key="7">
    <source>
        <dbReference type="ARBA" id="ARBA00023117"/>
    </source>
</evidence>
<feature type="compositionally biased region" description="Basic and acidic residues" evidence="11">
    <location>
        <begin position="73"/>
        <end position="86"/>
    </location>
</feature>
<feature type="region of interest" description="Disordered" evidence="11">
    <location>
        <begin position="17"/>
        <end position="40"/>
    </location>
</feature>
<keyword evidence="4" id="KW-0812">Transmembrane</keyword>
<evidence type="ECO:0000256" key="1">
    <source>
        <dbReference type="ARBA" id="ARBA00004167"/>
    </source>
</evidence>
<dbReference type="InterPro" id="IPR001487">
    <property type="entry name" value="Bromodomain"/>
</dbReference>
<keyword evidence="7 9" id="KW-0103">Bromodomain</keyword>
<organism evidence="13 14">
    <name type="scientific">Streblomastix strix</name>
    <dbReference type="NCBI Taxonomy" id="222440"/>
    <lineage>
        <taxon>Eukaryota</taxon>
        <taxon>Metamonada</taxon>
        <taxon>Preaxostyla</taxon>
        <taxon>Oxymonadida</taxon>
        <taxon>Streblomastigidae</taxon>
        <taxon>Streblomastix</taxon>
    </lineage>
</organism>
<feature type="compositionally biased region" description="Basic and acidic residues" evidence="11">
    <location>
        <begin position="740"/>
        <end position="758"/>
    </location>
</feature>
<evidence type="ECO:0000256" key="9">
    <source>
        <dbReference type="PROSITE-ProRule" id="PRU00035"/>
    </source>
</evidence>
<keyword evidence="6 10" id="KW-0175">Coiled coil</keyword>
<feature type="compositionally biased region" description="Basic and acidic residues" evidence="11">
    <location>
        <begin position="17"/>
        <end position="28"/>
    </location>
</feature>
<dbReference type="PANTHER" id="PTHR15352:SF1">
    <property type="entry name" value="KASH5-LIKE COILED-COIL DOMAIN-CONTAINING PROTEIN"/>
    <property type="match status" value="1"/>
</dbReference>
<dbReference type="CDD" id="cd04369">
    <property type="entry name" value="Bromodomain"/>
    <property type="match status" value="1"/>
</dbReference>
<dbReference type="PROSITE" id="PS50014">
    <property type="entry name" value="BROMODOMAIN_2"/>
    <property type="match status" value="1"/>
</dbReference>
<feature type="compositionally biased region" description="Basic and acidic residues" evidence="11">
    <location>
        <begin position="119"/>
        <end position="135"/>
    </location>
</feature>
<dbReference type="Pfam" id="PF00439">
    <property type="entry name" value="Bromodomain"/>
    <property type="match status" value="1"/>
</dbReference>
<evidence type="ECO:0000313" key="13">
    <source>
        <dbReference type="EMBL" id="KAA6403609.1"/>
    </source>
</evidence>
<accession>A0A5J4XAT8</accession>
<comment type="caution">
    <text evidence="13">The sequence shown here is derived from an EMBL/GenBank/DDBJ whole genome shotgun (WGS) entry which is preliminary data.</text>
</comment>
<feature type="coiled-coil region" evidence="10">
    <location>
        <begin position="168"/>
        <end position="236"/>
    </location>
</feature>
<evidence type="ECO:0000256" key="11">
    <source>
        <dbReference type="SAM" id="MobiDB-lite"/>
    </source>
</evidence>
<evidence type="ECO:0000256" key="3">
    <source>
        <dbReference type="ARBA" id="ARBA00022490"/>
    </source>
</evidence>
<evidence type="ECO:0000256" key="10">
    <source>
        <dbReference type="SAM" id="Coils"/>
    </source>
</evidence>
<dbReference type="GO" id="GO:0005737">
    <property type="term" value="C:cytoplasm"/>
    <property type="evidence" value="ECO:0007669"/>
    <property type="project" value="UniProtKB-SubCell"/>
</dbReference>
<reference evidence="13 14" key="1">
    <citation type="submission" date="2019-03" db="EMBL/GenBank/DDBJ databases">
        <title>Single cell metagenomics reveals metabolic interactions within the superorganism composed of flagellate Streblomastix strix and complex community of Bacteroidetes bacteria on its surface.</title>
        <authorList>
            <person name="Treitli S.C."/>
            <person name="Kolisko M."/>
            <person name="Husnik F."/>
            <person name="Keeling P."/>
            <person name="Hampl V."/>
        </authorList>
    </citation>
    <scope>NUCLEOTIDE SEQUENCE [LARGE SCALE GENOMIC DNA]</scope>
    <source>
        <strain evidence="13">ST1C</strain>
    </source>
</reference>
<feature type="region of interest" description="Disordered" evidence="11">
    <location>
        <begin position="67"/>
        <end position="138"/>
    </location>
</feature>
<name>A0A5J4XAT8_9EUKA</name>
<feature type="compositionally biased region" description="Basic and acidic residues" evidence="11">
    <location>
        <begin position="799"/>
        <end position="829"/>
    </location>
</feature>
<evidence type="ECO:0000259" key="12">
    <source>
        <dbReference type="PROSITE" id="PS50014"/>
    </source>
</evidence>
<dbReference type="Proteomes" id="UP000324800">
    <property type="component" value="Unassembled WGS sequence"/>
</dbReference>
<protein>
    <recommendedName>
        <fullName evidence="12">Bromo domain-containing protein</fullName>
    </recommendedName>
</protein>
<dbReference type="OrthoDB" id="1742084at2759"/>
<dbReference type="SUPFAM" id="SSF47370">
    <property type="entry name" value="Bromodomain"/>
    <property type="match status" value="1"/>
</dbReference>
<dbReference type="GO" id="GO:0016020">
    <property type="term" value="C:membrane"/>
    <property type="evidence" value="ECO:0007669"/>
    <property type="project" value="UniProtKB-SubCell"/>
</dbReference>
<sequence>MLANDTYIISPASVKTQIDDQISKEESNKSPLIKSAEANSQTFKENITCSILNEDNSQKIINAKQNIQISKPSEPESAKMNQREENNQNAIIDKPSEPEVAKKNQREEITINQSSISDKSSEQESAKNNQREEFTRNQNIIENEVNLEQQQKLNECIKEEICETPEKKKEAKKKKAKLNKNMEKISKEENQIQPIQTSLNKTNINNKEKEIKKLNCKALEKVSQEKKEKIEIKENKPKKVQNTFKSREEQFQMIAKDFEVGDEVVFVRSAYEAFAQYYSTEEKNEDQEFNIALRHFSALINESLQFIADLSIEDRCINATVQSVQQVDDIIQSSMKFRKLRKINLQFSRKSNIHIKSNDTQSFYVFLLPFIESDIAPHIVPQKHFDTSIREWKVGSHFSVPFVDPNTQEIIWDEGRIFRDNSKEEGKNDPYNAYDVMWYEVNSITGQWMISLLQNAPRMSAWELYPSKEFTRTDDLKSIRFHMINEMPFPMDLLKPNQIEKDQNKFDESQINMTQLFRFIIEEIEQCEGSAIFNKLITDEQAPGYSLKISKPICLEIIKSKIQNDETIDNITSNTITYNYPTWNEFASDIRLMFNNCLSFNIEQRFENTIAKLVSSIFETRDKQVRQIIQQMKNNGGMIHIIKEVNRNQSPENKRQKKGRKTKSQTEMAEKNASNKRKRRRLNEEDEFEWQEDWTEEKSSSDDEDCQKKKKRGKKSNSDTEYEEQDNKQSSLSENSIIKTNKEDQEDDNKIEIIEQPKKIKRKRNQHLKDQQEKENSDVSKGNIENLDMRIASEQVDQQQEKDTDESNMKKDIDESHMEKEEISKNEKQDNLELVQTSSMHFLPSISYSLPHQSPGITTEILVHKENSRSVINNSSVSIFNPNPMAGFSSIISKQFAHTNNQQRKTQYLGEASTPLALEFEE</sequence>
<feature type="compositionally biased region" description="Acidic residues" evidence="11">
    <location>
        <begin position="684"/>
        <end position="695"/>
    </location>
</feature>
<gene>
    <name evidence="13" type="ORF">EZS28_000869</name>
</gene>
<evidence type="ECO:0000256" key="2">
    <source>
        <dbReference type="ARBA" id="ARBA00004496"/>
    </source>
</evidence>
<feature type="domain" description="Bromo" evidence="12">
    <location>
        <begin position="525"/>
        <end position="601"/>
    </location>
</feature>
<keyword evidence="5" id="KW-1133">Transmembrane helix</keyword>
<proteinExistence type="predicted"/>
<evidence type="ECO:0000256" key="4">
    <source>
        <dbReference type="ARBA" id="ARBA00022692"/>
    </source>
</evidence>
<keyword evidence="8" id="KW-0472">Membrane</keyword>
<dbReference type="InterPro" id="IPR036427">
    <property type="entry name" value="Bromodomain-like_sf"/>
</dbReference>
<dbReference type="PANTHER" id="PTHR15352">
    <property type="entry name" value="LYMPHOID-RESTRICTED MEMBRANE PROTEIN, JAW1"/>
    <property type="match status" value="1"/>
</dbReference>
<dbReference type="AlphaFoldDB" id="A0A5J4XAT8"/>
<feature type="compositionally biased region" description="Basic and acidic residues" evidence="11">
    <location>
        <begin position="94"/>
        <end position="109"/>
    </location>
</feature>
<feature type="region of interest" description="Disordered" evidence="11">
    <location>
        <begin position="644"/>
        <end position="829"/>
    </location>
</feature>
<evidence type="ECO:0000256" key="6">
    <source>
        <dbReference type="ARBA" id="ARBA00023054"/>
    </source>
</evidence>